<dbReference type="GO" id="GO:0006508">
    <property type="term" value="P:proteolysis"/>
    <property type="evidence" value="ECO:0007669"/>
    <property type="project" value="UniProtKB-KW"/>
</dbReference>
<evidence type="ECO:0000313" key="5">
    <source>
        <dbReference type="EMBL" id="ERK00393.1"/>
    </source>
</evidence>
<evidence type="ECO:0000313" key="4">
    <source>
        <dbReference type="EMBL" id="ERF61930.1"/>
    </source>
</evidence>
<evidence type="ECO:0000256" key="1">
    <source>
        <dbReference type="ARBA" id="ARBA00010541"/>
    </source>
</evidence>
<evidence type="ECO:0000313" key="6">
    <source>
        <dbReference type="Proteomes" id="UP000016412"/>
    </source>
</evidence>
<dbReference type="Pfam" id="PF13365">
    <property type="entry name" value="Trypsin_2"/>
    <property type="match status" value="1"/>
</dbReference>
<dbReference type="PRINTS" id="PR00834">
    <property type="entry name" value="PROTEASES2C"/>
</dbReference>
<organism evidence="4 6">
    <name type="scientific">Treponema socranskii subsp. socranskii VPI DR56BR1116 = ATCC 35536</name>
    <dbReference type="NCBI Taxonomy" id="1125725"/>
    <lineage>
        <taxon>Bacteria</taxon>
        <taxon>Pseudomonadati</taxon>
        <taxon>Spirochaetota</taxon>
        <taxon>Spirochaetia</taxon>
        <taxon>Spirochaetales</taxon>
        <taxon>Treponemataceae</taxon>
        <taxon>Treponema</taxon>
    </lineage>
</organism>
<dbReference type="STRING" id="1125725.HMPREF1325_1792"/>
<evidence type="ECO:0000313" key="7">
    <source>
        <dbReference type="Proteomes" id="UP000016646"/>
    </source>
</evidence>
<dbReference type="PANTHER" id="PTHR43343:SF3">
    <property type="entry name" value="PROTEASE DO-LIKE 8, CHLOROPLASTIC"/>
    <property type="match status" value="1"/>
</dbReference>
<accession>U2L7A3</accession>
<reference evidence="6 7" key="1">
    <citation type="submission" date="2013-08" db="EMBL/GenBank/DDBJ databases">
        <authorList>
            <person name="Durkin A.S."/>
            <person name="Haft D.R."/>
            <person name="McCorrison J."/>
            <person name="Torralba M."/>
            <person name="Gillis M."/>
            <person name="Haft D.H."/>
            <person name="Methe B."/>
            <person name="Sutton G."/>
            <person name="Nelson K.E."/>
        </authorList>
    </citation>
    <scope>NUCLEOTIDE SEQUENCE [LARGE SCALE GENOMIC DNA]</scope>
    <source>
        <strain evidence="5 7">ATCC 35536</strain>
        <strain evidence="4 6">VPI DR56BR1116</strain>
    </source>
</reference>
<dbReference type="PROSITE" id="PS51257">
    <property type="entry name" value="PROKAR_LIPOPROTEIN"/>
    <property type="match status" value="1"/>
</dbReference>
<keyword evidence="3" id="KW-0378">Hydrolase</keyword>
<comment type="similarity">
    <text evidence="1">Belongs to the peptidase S1C family.</text>
</comment>
<evidence type="ECO:0000256" key="2">
    <source>
        <dbReference type="ARBA" id="ARBA00022670"/>
    </source>
</evidence>
<dbReference type="InterPro" id="IPR001940">
    <property type="entry name" value="Peptidase_S1C"/>
</dbReference>
<name>U2L7A3_TRESO</name>
<dbReference type="InterPro" id="IPR009003">
    <property type="entry name" value="Peptidase_S1_PA"/>
</dbReference>
<dbReference type="InterPro" id="IPR036034">
    <property type="entry name" value="PDZ_sf"/>
</dbReference>
<dbReference type="PANTHER" id="PTHR43343">
    <property type="entry name" value="PEPTIDASE S12"/>
    <property type="match status" value="1"/>
</dbReference>
<dbReference type="InterPro" id="IPR051201">
    <property type="entry name" value="Chloro_Bact_Ser_Proteases"/>
</dbReference>
<proteinExistence type="inferred from homology"/>
<dbReference type="RefSeq" id="WP_021329194.1">
    <property type="nucleotide sequence ID" value="NZ_AUZJ01000002.1"/>
</dbReference>
<dbReference type="SUPFAM" id="SSF50494">
    <property type="entry name" value="Trypsin-like serine proteases"/>
    <property type="match status" value="1"/>
</dbReference>
<dbReference type="OrthoDB" id="9758917at2"/>
<dbReference type="EMBL" id="AUZJ01000002">
    <property type="protein sequence ID" value="ERF61930.1"/>
    <property type="molecule type" value="Genomic_DNA"/>
</dbReference>
<keyword evidence="2" id="KW-0645">Protease</keyword>
<protein>
    <submittedName>
        <fullName evidence="4">Trypsin-like peptidase domain protein</fullName>
    </submittedName>
</protein>
<evidence type="ECO:0000256" key="3">
    <source>
        <dbReference type="ARBA" id="ARBA00022801"/>
    </source>
</evidence>
<comment type="caution">
    <text evidence="4">The sequence shown here is derived from an EMBL/GenBank/DDBJ whole genome shotgun (WGS) entry which is preliminary data.</text>
</comment>
<dbReference type="AlphaFoldDB" id="U2L7A3"/>
<dbReference type="GO" id="GO:0004252">
    <property type="term" value="F:serine-type endopeptidase activity"/>
    <property type="evidence" value="ECO:0007669"/>
    <property type="project" value="InterPro"/>
</dbReference>
<dbReference type="Proteomes" id="UP000016412">
    <property type="component" value="Unassembled WGS sequence"/>
</dbReference>
<dbReference type="InterPro" id="IPR043504">
    <property type="entry name" value="Peptidase_S1_PA_chymotrypsin"/>
</dbReference>
<dbReference type="EMBL" id="AVQI01000067">
    <property type="protein sequence ID" value="ERK00393.1"/>
    <property type="molecule type" value="Genomic_DNA"/>
</dbReference>
<dbReference type="SUPFAM" id="SSF50156">
    <property type="entry name" value="PDZ domain-like"/>
    <property type="match status" value="1"/>
</dbReference>
<keyword evidence="7" id="KW-1185">Reference proteome</keyword>
<dbReference type="Gene3D" id="2.40.10.10">
    <property type="entry name" value="Trypsin-like serine proteases"/>
    <property type="match status" value="2"/>
</dbReference>
<dbReference type="Gene3D" id="2.30.42.10">
    <property type="match status" value="1"/>
</dbReference>
<sequence length="544" mass="59090">MRVIKLIKYISVVVVLSFAVLSCKSLGEPKSVYERLNYTEKDVYENEKKRIADLVKTEPVNALWHAELLGDADVVSLCRTAVAQKYDEAIGTKDYLSALKYYRSLSAVGAASVLRQDLSENELSALCASGVPGLSVDERCLPKTIADCIDATVTVWIDRGISIKDGAGYADRVIGSGFFISKNGYIVTNHHVIEDTVNPKNEKYSRLYIKLASDPDTRIPAKVVGYDAVLDLALLKAEVDAPFVFALGSSAELGIGDRVSAIGTPLGLGGTLTQGIVSNVERKLFTTGSVFQIDAAVNSGNSGGPLIDAQMRVQAIVFAGIVQYQGLNFAIPVEYLRQDLPMLFRGGKREHPWMCAYGHTKKTNDGKQNIGLEVQYLMPGGSMYRAEFAAGDVVTSAGGKTVDSIEAMQDILRSHIPDTIVKCTYVRGDASGEKYVYLAPRPDNPGYEIYKSDLISGSFVPIFGMKLASSSTVNHRSYTVVDVLKGGIADESGFSENDPVSVSRVVFADDNDAVHVSLYTRRRKKGFLDIAMGLTAPLDSPYYF</sequence>
<gene>
    <name evidence="5" type="ORF">HMPREF0860_1104</name>
    <name evidence="4" type="ORF">HMPREF1325_1792</name>
</gene>
<dbReference type="PATRIC" id="fig|1125725.3.peg.48"/>
<dbReference type="Proteomes" id="UP000016646">
    <property type="component" value="Unassembled WGS sequence"/>
</dbReference>
<dbReference type="eggNOG" id="COG0265">
    <property type="taxonomic scope" value="Bacteria"/>
</dbReference>